<dbReference type="EMBL" id="MTKO01000089">
    <property type="protein sequence ID" value="RWX44745.1"/>
    <property type="molecule type" value="Genomic_DNA"/>
</dbReference>
<dbReference type="NCBIfam" id="TIGR01087">
    <property type="entry name" value="murD"/>
    <property type="match status" value="1"/>
</dbReference>
<dbReference type="GO" id="GO:0005737">
    <property type="term" value="C:cytoplasm"/>
    <property type="evidence" value="ECO:0007669"/>
    <property type="project" value="UniProtKB-SubCell"/>
</dbReference>
<evidence type="ECO:0000256" key="7">
    <source>
        <dbReference type="HAMAP-Rule" id="MF_00639"/>
    </source>
</evidence>
<comment type="function">
    <text evidence="7 8">Cell wall formation. Catalyzes the addition of glutamate to the nucleotide precursor UDP-N-acetylmuramoyl-L-alanine (UMA).</text>
</comment>
<dbReference type="GO" id="GO:0008764">
    <property type="term" value="F:UDP-N-acetylmuramoylalanine-D-glutamate ligase activity"/>
    <property type="evidence" value="ECO:0007669"/>
    <property type="project" value="UniProtKB-UniRule"/>
</dbReference>
<dbReference type="InterPro" id="IPR004101">
    <property type="entry name" value="Mur_ligase_C"/>
</dbReference>
<keyword evidence="7 8" id="KW-0131">Cell cycle</keyword>
<dbReference type="SUPFAM" id="SSF53623">
    <property type="entry name" value="MurD-like peptide ligases, catalytic domain"/>
    <property type="match status" value="1"/>
</dbReference>
<dbReference type="GO" id="GO:0071555">
    <property type="term" value="P:cell wall organization"/>
    <property type="evidence" value="ECO:0007669"/>
    <property type="project" value="UniProtKB-KW"/>
</dbReference>
<evidence type="ECO:0000313" key="12">
    <source>
        <dbReference type="EMBL" id="RWX44745.1"/>
    </source>
</evidence>
<organism evidence="12 13">
    <name type="scientific">Candidatus Electrothrix aarhusensis</name>
    <dbReference type="NCBI Taxonomy" id="1859131"/>
    <lineage>
        <taxon>Bacteria</taxon>
        <taxon>Pseudomonadati</taxon>
        <taxon>Thermodesulfobacteriota</taxon>
        <taxon>Desulfobulbia</taxon>
        <taxon>Desulfobulbales</taxon>
        <taxon>Desulfobulbaceae</taxon>
        <taxon>Candidatus Electrothrix</taxon>
    </lineage>
</organism>
<dbReference type="InterPro" id="IPR036615">
    <property type="entry name" value="Mur_ligase_C_dom_sf"/>
</dbReference>
<reference evidence="12 13" key="1">
    <citation type="submission" date="2017-01" db="EMBL/GenBank/DDBJ databases">
        <title>The cable genome- insights into the physiology and evolution of filamentous bacteria capable of sulfide oxidation via long distance electron transfer.</title>
        <authorList>
            <person name="Schreiber L."/>
            <person name="Bjerg J.T."/>
            <person name="Boggild A."/>
            <person name="Van De Vossenberg J."/>
            <person name="Meysman F."/>
            <person name="Nielsen L.P."/>
            <person name="Schramm A."/>
            <person name="Kjeldsen K.U."/>
        </authorList>
    </citation>
    <scope>NUCLEOTIDE SEQUENCE [LARGE SCALE GENOMIC DNA]</scope>
    <source>
        <strain evidence="12">MCF</strain>
    </source>
</reference>
<dbReference type="Pfam" id="PF02875">
    <property type="entry name" value="Mur_ligase_C"/>
    <property type="match status" value="1"/>
</dbReference>
<keyword evidence="3 7" id="KW-0963">Cytoplasm</keyword>
<feature type="domain" description="Mur ligase C-terminal" evidence="10">
    <location>
        <begin position="320"/>
        <end position="403"/>
    </location>
</feature>
<keyword evidence="9" id="KW-1133">Transmembrane helix</keyword>
<comment type="catalytic activity">
    <reaction evidence="7 8">
        <text>UDP-N-acetyl-alpha-D-muramoyl-L-alanine + D-glutamate + ATP = UDP-N-acetyl-alpha-D-muramoyl-L-alanyl-D-glutamate + ADP + phosphate + H(+)</text>
        <dbReference type="Rhea" id="RHEA:16429"/>
        <dbReference type="ChEBI" id="CHEBI:15378"/>
        <dbReference type="ChEBI" id="CHEBI:29986"/>
        <dbReference type="ChEBI" id="CHEBI:30616"/>
        <dbReference type="ChEBI" id="CHEBI:43474"/>
        <dbReference type="ChEBI" id="CHEBI:83898"/>
        <dbReference type="ChEBI" id="CHEBI:83900"/>
        <dbReference type="ChEBI" id="CHEBI:456216"/>
        <dbReference type="EC" id="6.3.2.9"/>
    </reaction>
</comment>
<protein>
    <recommendedName>
        <fullName evidence="7 8">UDP-N-acetylmuramoylalanine--D-glutamate ligase</fullName>
        <ecNumber evidence="7 8">6.3.2.9</ecNumber>
    </recommendedName>
    <alternativeName>
        <fullName evidence="7">D-glutamic acid-adding enzyme</fullName>
    </alternativeName>
    <alternativeName>
        <fullName evidence="7">UDP-N-acetylmuramoyl-L-alanyl-D-glutamate synthetase</fullName>
    </alternativeName>
</protein>
<evidence type="ECO:0000256" key="2">
    <source>
        <dbReference type="ARBA" id="ARBA00004752"/>
    </source>
</evidence>
<keyword evidence="13" id="KW-1185">Reference proteome</keyword>
<keyword evidence="7 8" id="KW-0573">Peptidoglycan synthesis</keyword>
<comment type="pathway">
    <text evidence="2 7 8">Cell wall biogenesis; peptidoglycan biosynthesis.</text>
</comment>
<evidence type="ECO:0000256" key="9">
    <source>
        <dbReference type="SAM" id="Phobius"/>
    </source>
</evidence>
<dbReference type="GO" id="GO:0005524">
    <property type="term" value="F:ATP binding"/>
    <property type="evidence" value="ECO:0007669"/>
    <property type="project" value="UniProtKB-UniRule"/>
</dbReference>
<sequence>MIELKAGMKSVVVGLGKSGLAAVRYLHQQGLKVAVSEFREAIPEEEQAMLVQCGINLGTELETGGHTAAFFVDADLIVPSPGVPMDLPVLAAARTRGVPVVVGELALAAGRIVVPVIAVTGSNGKTTVTSLIGHLLRSAGKKVFVGGNIGTPILEYLLEPGEAEVVVLELSSFQLESAGEFRPDIGLLLNLSPDHIDRHGSFEEYAAAKMQLFAWQGRGDTAIIGTDDVLLAAAPPTAGEKLYSFGTHPGCRARVEGKAVRLEPDFGPEGTGELYELSGTRLHSRVNLYNAAAAILATRAFGCEEQDIKVGLADFQPPQHRMTPVGEINGVRFINDSKATNVGAVVAALAGFGQGTEKEVVLIAGGRNKGGDFAALVPSFRQYAKHVVLIGESASDLAEVAEEAVLDFSLPLIWKRRLLRPLPPPHKVISCCWRRLALVLICLGVMSIGGKCLVGVLVSW</sequence>
<evidence type="ECO:0000256" key="4">
    <source>
        <dbReference type="ARBA" id="ARBA00022598"/>
    </source>
</evidence>
<keyword evidence="6 7" id="KW-0067">ATP-binding</keyword>
<feature type="binding site" evidence="7">
    <location>
        <begin position="121"/>
        <end position="127"/>
    </location>
    <ligand>
        <name>ATP</name>
        <dbReference type="ChEBI" id="CHEBI:30616"/>
    </ligand>
</feature>
<dbReference type="PANTHER" id="PTHR43692:SF1">
    <property type="entry name" value="UDP-N-ACETYLMURAMOYLALANINE--D-GLUTAMATE LIGASE"/>
    <property type="match status" value="1"/>
</dbReference>
<keyword evidence="5 7" id="KW-0547">Nucleotide-binding</keyword>
<keyword evidence="9" id="KW-0812">Transmembrane</keyword>
<evidence type="ECO:0000256" key="1">
    <source>
        <dbReference type="ARBA" id="ARBA00004496"/>
    </source>
</evidence>
<comment type="similarity">
    <text evidence="7">Belongs to the MurCDEF family.</text>
</comment>
<dbReference type="Gene3D" id="3.40.1190.10">
    <property type="entry name" value="Mur-like, catalytic domain"/>
    <property type="match status" value="1"/>
</dbReference>
<proteinExistence type="inferred from homology"/>
<evidence type="ECO:0000259" key="10">
    <source>
        <dbReference type="Pfam" id="PF02875"/>
    </source>
</evidence>
<dbReference type="PANTHER" id="PTHR43692">
    <property type="entry name" value="UDP-N-ACETYLMURAMOYLALANINE--D-GLUTAMATE LIGASE"/>
    <property type="match status" value="1"/>
</dbReference>
<accession>A0A3S3QDP3</accession>
<dbReference type="AlphaFoldDB" id="A0A3S3QDP3"/>
<evidence type="ECO:0000256" key="5">
    <source>
        <dbReference type="ARBA" id="ARBA00022741"/>
    </source>
</evidence>
<dbReference type="EC" id="6.3.2.9" evidence="7 8"/>
<name>A0A3S3QDP3_9BACT</name>
<dbReference type="Pfam" id="PF21799">
    <property type="entry name" value="MurD-like_N"/>
    <property type="match status" value="1"/>
</dbReference>
<dbReference type="HAMAP" id="MF_00639">
    <property type="entry name" value="MurD"/>
    <property type="match status" value="1"/>
</dbReference>
<dbReference type="UniPathway" id="UPA00219"/>
<gene>
    <name evidence="7" type="primary">murD</name>
    <name evidence="12" type="ORF">H206_02063</name>
</gene>
<dbReference type="Proteomes" id="UP000287853">
    <property type="component" value="Unassembled WGS sequence"/>
</dbReference>
<feature type="domain" description="Mur ligase central" evidence="11">
    <location>
        <begin position="119"/>
        <end position="297"/>
    </location>
</feature>
<keyword evidence="7 8" id="KW-0133">Cell shape</keyword>
<evidence type="ECO:0000313" key="13">
    <source>
        <dbReference type="Proteomes" id="UP000287853"/>
    </source>
</evidence>
<dbReference type="GO" id="GO:0051301">
    <property type="term" value="P:cell division"/>
    <property type="evidence" value="ECO:0007669"/>
    <property type="project" value="UniProtKB-KW"/>
</dbReference>
<dbReference type="GO" id="GO:0008360">
    <property type="term" value="P:regulation of cell shape"/>
    <property type="evidence" value="ECO:0007669"/>
    <property type="project" value="UniProtKB-KW"/>
</dbReference>
<dbReference type="Gene3D" id="3.40.50.720">
    <property type="entry name" value="NAD(P)-binding Rossmann-like Domain"/>
    <property type="match status" value="1"/>
</dbReference>
<comment type="subcellular location">
    <subcellularLocation>
        <location evidence="1 7 8">Cytoplasm</location>
    </subcellularLocation>
</comment>
<dbReference type="Gene3D" id="3.90.190.20">
    <property type="entry name" value="Mur ligase, C-terminal domain"/>
    <property type="match status" value="1"/>
</dbReference>
<feature type="transmembrane region" description="Helical" evidence="9">
    <location>
        <begin position="436"/>
        <end position="458"/>
    </location>
</feature>
<dbReference type="InterPro" id="IPR005762">
    <property type="entry name" value="MurD"/>
</dbReference>
<comment type="caution">
    <text evidence="12">The sequence shown here is derived from an EMBL/GenBank/DDBJ whole genome shotgun (WGS) entry which is preliminary data.</text>
</comment>
<dbReference type="SUPFAM" id="SSF51984">
    <property type="entry name" value="MurCD N-terminal domain"/>
    <property type="match status" value="1"/>
</dbReference>
<evidence type="ECO:0000256" key="8">
    <source>
        <dbReference type="RuleBase" id="RU003664"/>
    </source>
</evidence>
<evidence type="ECO:0000256" key="3">
    <source>
        <dbReference type="ARBA" id="ARBA00022490"/>
    </source>
</evidence>
<keyword evidence="7 8" id="KW-0961">Cell wall biogenesis/degradation</keyword>
<dbReference type="SUPFAM" id="SSF53244">
    <property type="entry name" value="MurD-like peptide ligases, peptide-binding domain"/>
    <property type="match status" value="1"/>
</dbReference>
<dbReference type="GO" id="GO:0009252">
    <property type="term" value="P:peptidoglycan biosynthetic process"/>
    <property type="evidence" value="ECO:0007669"/>
    <property type="project" value="UniProtKB-UniRule"/>
</dbReference>
<keyword evidence="9" id="KW-0472">Membrane</keyword>
<keyword evidence="7 8" id="KW-0132">Cell division</keyword>
<evidence type="ECO:0000259" key="11">
    <source>
        <dbReference type="Pfam" id="PF08245"/>
    </source>
</evidence>
<dbReference type="InterPro" id="IPR013221">
    <property type="entry name" value="Mur_ligase_cen"/>
</dbReference>
<dbReference type="InterPro" id="IPR036565">
    <property type="entry name" value="Mur-like_cat_sf"/>
</dbReference>
<evidence type="ECO:0000256" key="6">
    <source>
        <dbReference type="ARBA" id="ARBA00022840"/>
    </source>
</evidence>
<dbReference type="Pfam" id="PF08245">
    <property type="entry name" value="Mur_ligase_M"/>
    <property type="match status" value="1"/>
</dbReference>
<keyword evidence="4 7" id="KW-0436">Ligase</keyword>